<evidence type="ECO:0000256" key="4">
    <source>
        <dbReference type="RuleBase" id="RU004447"/>
    </source>
</evidence>
<keyword evidence="8" id="KW-1185">Reference proteome</keyword>
<comment type="cofactor">
    <cofactor evidence="1">
        <name>Zn(2+)</name>
        <dbReference type="ChEBI" id="CHEBI:29105"/>
    </cofactor>
</comment>
<reference evidence="8" key="1">
    <citation type="journal article" date="2019" name="Int. J. Syst. Evol. Microbiol.">
        <title>The Global Catalogue of Microorganisms (GCM) 10K type strain sequencing project: providing services to taxonomists for standard genome sequencing and annotation.</title>
        <authorList>
            <consortium name="The Broad Institute Genomics Platform"/>
            <consortium name="The Broad Institute Genome Sequencing Center for Infectious Disease"/>
            <person name="Wu L."/>
            <person name="Ma J."/>
        </authorList>
    </citation>
    <scope>NUCLEOTIDE SEQUENCE [LARGE SCALE GENOMIC DNA]</scope>
    <source>
        <strain evidence="8">KCTC 42182</strain>
    </source>
</reference>
<organism evidence="7 8">
    <name type="scientific">Ferrovibrio xuzhouensis</name>
    <dbReference type="NCBI Taxonomy" id="1576914"/>
    <lineage>
        <taxon>Bacteria</taxon>
        <taxon>Pseudomonadati</taxon>
        <taxon>Pseudomonadota</taxon>
        <taxon>Alphaproteobacteria</taxon>
        <taxon>Rhodospirillales</taxon>
        <taxon>Rhodospirillaceae</taxon>
        <taxon>Ferrovibrio</taxon>
    </lineage>
</organism>
<dbReference type="InterPro" id="IPR007863">
    <property type="entry name" value="Peptidase_M16_C"/>
</dbReference>
<evidence type="ECO:0000259" key="6">
    <source>
        <dbReference type="Pfam" id="PF05193"/>
    </source>
</evidence>
<accession>A0ABV7VND9</accession>
<dbReference type="Gene3D" id="3.30.830.10">
    <property type="entry name" value="Metalloenzyme, LuxS/M16 peptidase-like"/>
    <property type="match status" value="2"/>
</dbReference>
<dbReference type="PANTHER" id="PTHR11851">
    <property type="entry name" value="METALLOPROTEASE"/>
    <property type="match status" value="1"/>
</dbReference>
<dbReference type="EMBL" id="JBHRYJ010000006">
    <property type="protein sequence ID" value="MFC3678046.1"/>
    <property type="molecule type" value="Genomic_DNA"/>
</dbReference>
<keyword evidence="3" id="KW-0482">Metalloprotease</keyword>
<feature type="domain" description="Peptidase M16 N-terminal" evidence="5">
    <location>
        <begin position="13"/>
        <end position="159"/>
    </location>
</feature>
<dbReference type="Pfam" id="PF05193">
    <property type="entry name" value="Peptidase_M16_C"/>
    <property type="match status" value="1"/>
</dbReference>
<dbReference type="Proteomes" id="UP001595711">
    <property type="component" value="Unassembled WGS sequence"/>
</dbReference>
<dbReference type="RefSeq" id="WP_379729683.1">
    <property type="nucleotide sequence ID" value="NZ_JBHRYJ010000006.1"/>
</dbReference>
<dbReference type="SUPFAM" id="SSF63411">
    <property type="entry name" value="LuxS/MPP-like metallohydrolase"/>
    <property type="match status" value="2"/>
</dbReference>
<dbReference type="InterPro" id="IPR001431">
    <property type="entry name" value="Pept_M16_Zn_BS"/>
</dbReference>
<proteinExistence type="inferred from homology"/>
<protein>
    <submittedName>
        <fullName evidence="7">M16 family metallopeptidase</fullName>
    </submittedName>
</protein>
<gene>
    <name evidence="7" type="ORF">ACFOOQ_21005</name>
</gene>
<evidence type="ECO:0000259" key="5">
    <source>
        <dbReference type="Pfam" id="PF00675"/>
    </source>
</evidence>
<dbReference type="InterPro" id="IPR011765">
    <property type="entry name" value="Pept_M16_N"/>
</dbReference>
<evidence type="ECO:0000256" key="1">
    <source>
        <dbReference type="ARBA" id="ARBA00001947"/>
    </source>
</evidence>
<sequence length="419" mass="45598">MTLRISTLPNGLRVVSETMPQVKTVSVGIWVDAGARDETPEINGVAHMLEHMAFKGTERRSALAIAEEIEAVGGHLNAFTSREQTAYYARVMGEDISLALDILSDILQHSVFDPAELEREREVIIQEIGQSEDTPDDIIFDHLQETAYPAQSLGRPILGSVERVTNMGRADLQGFMGRFYHAPTMVLVAAGAVDHDRLVAEAAHMLGGLAQTPRPAQQTATYAGGERRAERDLEQAHVAVALPGVAYDDPDYYAMHVYATVLGGGMSSRLFQEVREKRGLAYSVYAFPNSYRDGGMMTLYAGTSGEKLGELMPVLAEELGKLTGAVGEDELQRARAQLKVGLVSSLESSGARIEQIGRQMLLFGRPLDIDEVLAAVDRVDAAAVRRVAEQVMRKAKPTLAALGPIGQLESYQRFAARFG</sequence>
<evidence type="ECO:0000256" key="2">
    <source>
        <dbReference type="ARBA" id="ARBA00007261"/>
    </source>
</evidence>
<evidence type="ECO:0000313" key="7">
    <source>
        <dbReference type="EMBL" id="MFC3678046.1"/>
    </source>
</evidence>
<keyword evidence="3" id="KW-0378">Hydrolase</keyword>
<name>A0ABV7VND9_9PROT</name>
<comment type="similarity">
    <text evidence="2 4">Belongs to the peptidase M16 family.</text>
</comment>
<keyword evidence="3" id="KW-0645">Protease</keyword>
<evidence type="ECO:0000256" key="3">
    <source>
        <dbReference type="ARBA" id="ARBA00023049"/>
    </source>
</evidence>
<dbReference type="InterPro" id="IPR011249">
    <property type="entry name" value="Metalloenz_LuxS/M16"/>
</dbReference>
<feature type="domain" description="Peptidase M16 C-terminal" evidence="6">
    <location>
        <begin position="168"/>
        <end position="338"/>
    </location>
</feature>
<evidence type="ECO:0000313" key="8">
    <source>
        <dbReference type="Proteomes" id="UP001595711"/>
    </source>
</evidence>
<dbReference type="Pfam" id="PF00675">
    <property type="entry name" value="Peptidase_M16"/>
    <property type="match status" value="1"/>
</dbReference>
<dbReference type="PROSITE" id="PS00143">
    <property type="entry name" value="INSULINASE"/>
    <property type="match status" value="1"/>
</dbReference>
<dbReference type="PANTHER" id="PTHR11851:SF49">
    <property type="entry name" value="MITOCHONDRIAL-PROCESSING PEPTIDASE SUBUNIT ALPHA"/>
    <property type="match status" value="1"/>
</dbReference>
<comment type="caution">
    <text evidence="7">The sequence shown here is derived from an EMBL/GenBank/DDBJ whole genome shotgun (WGS) entry which is preliminary data.</text>
</comment>
<dbReference type="InterPro" id="IPR050361">
    <property type="entry name" value="MPP/UQCRC_Complex"/>
</dbReference>